<evidence type="ECO:0000313" key="3">
    <source>
        <dbReference type="Proteomes" id="UP001247620"/>
    </source>
</evidence>
<protein>
    <submittedName>
        <fullName evidence="2">Beta-xylosidase</fullName>
    </submittedName>
</protein>
<dbReference type="Gene3D" id="2.115.10.20">
    <property type="entry name" value="Glycosyl hydrolase domain, family 43"/>
    <property type="match status" value="1"/>
</dbReference>
<organism evidence="2 3">
    <name type="scientific">Mucilaginibacter pocheonensis</name>
    <dbReference type="NCBI Taxonomy" id="398050"/>
    <lineage>
        <taxon>Bacteria</taxon>
        <taxon>Pseudomonadati</taxon>
        <taxon>Bacteroidota</taxon>
        <taxon>Sphingobacteriia</taxon>
        <taxon>Sphingobacteriales</taxon>
        <taxon>Sphingobacteriaceae</taxon>
        <taxon>Mucilaginibacter</taxon>
    </lineage>
</organism>
<dbReference type="PANTHER" id="PTHR43301">
    <property type="entry name" value="ARABINAN ENDO-1,5-ALPHA-L-ARABINOSIDASE"/>
    <property type="match status" value="1"/>
</dbReference>
<dbReference type="Proteomes" id="UP001247620">
    <property type="component" value="Unassembled WGS sequence"/>
</dbReference>
<evidence type="ECO:0000259" key="1">
    <source>
        <dbReference type="Pfam" id="PF22847"/>
    </source>
</evidence>
<dbReference type="SUPFAM" id="SSF75005">
    <property type="entry name" value="Arabinanase/levansucrase/invertase"/>
    <property type="match status" value="1"/>
</dbReference>
<keyword evidence="3" id="KW-1185">Reference proteome</keyword>
<sequence length="314" mass="36172">MNRSVKYILLAFASVLILSCKTGKNVYIFTSFHEPADGGLRLLYSYDAYHWTDLNHVFIKPEAGNAKILRDPSIAQGPDGVYHLVWTTGWKDDQGFGYASSKDLVHWSAQQHINVMGYEPTAVNAWAPELFYDDEAARFIIVWASTIPNRFPKGQEPEDNNHRLYYTTTKDFKTFAPTKLFLDPGFSVIDAEIVKRSRHDYILVMKDNTRPNRNILLAFSNNPLGPYTNYTKRFTEMYSEGPSMTKAGSNWLIYYDSYRLKRYGAMRTTDFKTFTDISDSVKVPEGHKHGTIFKVTKKQLNLLLKETQLKTDQR</sequence>
<evidence type="ECO:0000313" key="2">
    <source>
        <dbReference type="EMBL" id="MDR6944000.1"/>
    </source>
</evidence>
<name>A0ABU1TFL8_9SPHI</name>
<dbReference type="InterPro" id="IPR023296">
    <property type="entry name" value="Glyco_hydro_beta-prop_sf"/>
</dbReference>
<dbReference type="Pfam" id="PF22847">
    <property type="entry name" value="BT_3657-like_N"/>
    <property type="match status" value="1"/>
</dbReference>
<dbReference type="InterPro" id="IPR050727">
    <property type="entry name" value="GH43_arabinanases"/>
</dbReference>
<accession>A0ABU1TFL8</accession>
<dbReference type="PANTHER" id="PTHR43301:SF3">
    <property type="entry name" value="ARABINAN ENDO-1,5-ALPHA-L-ARABINOSIDASE A-RELATED"/>
    <property type="match status" value="1"/>
</dbReference>
<reference evidence="2 3" key="1">
    <citation type="submission" date="2023-07" db="EMBL/GenBank/DDBJ databases">
        <title>Sorghum-associated microbial communities from plants grown in Nebraska, USA.</title>
        <authorList>
            <person name="Schachtman D."/>
        </authorList>
    </citation>
    <scope>NUCLEOTIDE SEQUENCE [LARGE SCALE GENOMIC DNA]</scope>
    <source>
        <strain evidence="2 3">3262</strain>
    </source>
</reference>
<dbReference type="InterPro" id="IPR055133">
    <property type="entry name" value="BT_3657-like_N"/>
</dbReference>
<dbReference type="RefSeq" id="WP_310099261.1">
    <property type="nucleotide sequence ID" value="NZ_JAVDUU010000004.1"/>
</dbReference>
<proteinExistence type="predicted"/>
<feature type="domain" description="Arabinosidase BT-3657-like N-terminal" evidence="1">
    <location>
        <begin position="27"/>
        <end position="124"/>
    </location>
</feature>
<gene>
    <name evidence="2" type="ORF">J2W55_003860</name>
</gene>
<dbReference type="CDD" id="cd08983">
    <property type="entry name" value="GH43_Bt3655-like"/>
    <property type="match status" value="1"/>
</dbReference>
<dbReference type="EMBL" id="JAVDUU010000004">
    <property type="protein sequence ID" value="MDR6944000.1"/>
    <property type="molecule type" value="Genomic_DNA"/>
</dbReference>
<dbReference type="PROSITE" id="PS51257">
    <property type="entry name" value="PROKAR_LIPOPROTEIN"/>
    <property type="match status" value="1"/>
</dbReference>
<comment type="caution">
    <text evidence="2">The sequence shown here is derived from an EMBL/GenBank/DDBJ whole genome shotgun (WGS) entry which is preliminary data.</text>
</comment>